<proteinExistence type="predicted"/>
<organism evidence="1">
    <name type="scientific">marine sediment metagenome</name>
    <dbReference type="NCBI Taxonomy" id="412755"/>
    <lineage>
        <taxon>unclassified sequences</taxon>
        <taxon>metagenomes</taxon>
        <taxon>ecological metagenomes</taxon>
    </lineage>
</organism>
<dbReference type="AlphaFoldDB" id="A0A0F9G6V3"/>
<evidence type="ECO:0000313" key="1">
    <source>
        <dbReference type="EMBL" id="KKL94453.1"/>
    </source>
</evidence>
<dbReference type="EMBL" id="LAZR01018919">
    <property type="protein sequence ID" value="KKL94453.1"/>
    <property type="molecule type" value="Genomic_DNA"/>
</dbReference>
<accession>A0A0F9G6V3</accession>
<gene>
    <name evidence="1" type="ORF">LCGC14_1864520</name>
</gene>
<name>A0A0F9G6V3_9ZZZZ</name>
<sequence>MRKIITCIGIRPDIIRLSLIIEKFDLYFENIIVDNLLILSDNSLNDMNQPSWVKKCEKVRKEKNYSTSSLSSLVYCSGVIPCNNAL</sequence>
<reference evidence="1" key="1">
    <citation type="journal article" date="2015" name="Nature">
        <title>Complex archaea that bridge the gap between prokaryotes and eukaryotes.</title>
        <authorList>
            <person name="Spang A."/>
            <person name="Saw J.H."/>
            <person name="Jorgensen S.L."/>
            <person name="Zaremba-Niedzwiedzka K."/>
            <person name="Martijn J."/>
            <person name="Lind A.E."/>
            <person name="van Eijk R."/>
            <person name="Schleper C."/>
            <person name="Guy L."/>
            <person name="Ettema T.J."/>
        </authorList>
    </citation>
    <scope>NUCLEOTIDE SEQUENCE</scope>
</reference>
<comment type="caution">
    <text evidence="1">The sequence shown here is derived from an EMBL/GenBank/DDBJ whole genome shotgun (WGS) entry which is preliminary data.</text>
</comment>
<protein>
    <submittedName>
        <fullName evidence="1">Uncharacterized protein</fullName>
    </submittedName>
</protein>